<name>A0A6F9DJP4_9ASCI</name>
<evidence type="ECO:0000256" key="12">
    <source>
        <dbReference type="PROSITE-ProRule" id="PRU00309"/>
    </source>
</evidence>
<evidence type="ECO:0000256" key="4">
    <source>
        <dbReference type="ARBA" id="ARBA00022771"/>
    </source>
</evidence>
<evidence type="ECO:0000313" key="15">
    <source>
        <dbReference type="EMBL" id="CAB3263250.1"/>
    </source>
</evidence>
<protein>
    <submittedName>
        <fullName evidence="15">Uncharacterized protein LOC108949341</fullName>
    </submittedName>
</protein>
<accession>A0A6F9DJP4</accession>
<keyword evidence="3" id="KW-0479">Metal-binding</keyword>
<reference evidence="15" key="1">
    <citation type="submission" date="2020-04" db="EMBL/GenBank/DDBJ databases">
        <authorList>
            <person name="Neveu A P."/>
        </authorList>
    </citation>
    <scope>NUCLEOTIDE SEQUENCE</scope>
    <source>
        <tissue evidence="15">Whole embryo</tissue>
    </source>
</reference>
<feature type="region of interest" description="Disordered" evidence="13">
    <location>
        <begin position="305"/>
        <end position="335"/>
    </location>
</feature>
<keyword evidence="8 12" id="KW-0238">DNA-binding</keyword>
<evidence type="ECO:0000256" key="3">
    <source>
        <dbReference type="ARBA" id="ARBA00022723"/>
    </source>
</evidence>
<feature type="domain" description="THAP-type" evidence="14">
    <location>
        <begin position="1"/>
        <end position="104"/>
    </location>
</feature>
<keyword evidence="10" id="KW-0539">Nucleus</keyword>
<keyword evidence="6" id="KW-0805">Transcription regulation</keyword>
<keyword evidence="11" id="KW-0131">Cell cycle</keyword>
<keyword evidence="9" id="KW-0804">Transcription</keyword>
<dbReference type="InterPro" id="IPR006612">
    <property type="entry name" value="THAP_Znf"/>
</dbReference>
<comment type="subcellular location">
    <subcellularLocation>
        <location evidence="1">Nucleus</location>
        <location evidence="1">Nucleoplasm</location>
    </subcellularLocation>
</comment>
<dbReference type="PANTHER" id="PTHR46600:SF1">
    <property type="entry name" value="THAP DOMAIN-CONTAINING PROTEIN 1"/>
    <property type="match status" value="1"/>
</dbReference>
<feature type="compositionally biased region" description="Polar residues" evidence="13">
    <location>
        <begin position="313"/>
        <end position="329"/>
    </location>
</feature>
<dbReference type="EMBL" id="LR787388">
    <property type="protein sequence ID" value="CAB3263250.1"/>
    <property type="molecule type" value="mRNA"/>
</dbReference>
<dbReference type="GO" id="GO:0043565">
    <property type="term" value="F:sequence-specific DNA binding"/>
    <property type="evidence" value="ECO:0007669"/>
    <property type="project" value="InterPro"/>
</dbReference>
<dbReference type="PANTHER" id="PTHR46600">
    <property type="entry name" value="THAP DOMAIN-CONTAINING"/>
    <property type="match status" value="1"/>
</dbReference>
<dbReference type="Gene3D" id="6.20.210.20">
    <property type="entry name" value="THAP domain"/>
    <property type="match status" value="1"/>
</dbReference>
<proteinExistence type="evidence at transcript level"/>
<dbReference type="Pfam" id="PF05485">
    <property type="entry name" value="THAP"/>
    <property type="match status" value="2"/>
</dbReference>
<organism evidence="15">
    <name type="scientific">Phallusia mammillata</name>
    <dbReference type="NCBI Taxonomy" id="59560"/>
    <lineage>
        <taxon>Eukaryota</taxon>
        <taxon>Metazoa</taxon>
        <taxon>Chordata</taxon>
        <taxon>Tunicata</taxon>
        <taxon>Ascidiacea</taxon>
        <taxon>Phlebobranchia</taxon>
        <taxon>Ascidiidae</taxon>
        <taxon>Phallusia</taxon>
    </lineage>
</organism>
<evidence type="ECO:0000256" key="13">
    <source>
        <dbReference type="SAM" id="MobiDB-lite"/>
    </source>
</evidence>
<gene>
    <name evidence="15" type="primary">LOC108949341</name>
</gene>
<evidence type="ECO:0000256" key="5">
    <source>
        <dbReference type="ARBA" id="ARBA00022833"/>
    </source>
</evidence>
<sequence length="365" mass="41650">MSSCSWGVCNSNSKYRPEGPRPREDMKGVRFFTIPTLKNQPEKCKLWVDACGRDGFQTTNVTIKSYICSKHFVDGEPTEKNPNPIDARTLSQEELLKFCVPLPPTENELKRTYPTRSKNTSEMISKSSAPRVLKHKFKGCSCLAPGCDERHRNTNNNGVILHSFPQHNEELLEQWLSNCGIDKNDLQPNSKLCSRHFTENCYTKKKRKDKHGKVYRSSILKNVAVPTKFFPSVEKCSKKEDDAPKQEDSDITKKYLNTVKREKTPEPVIKQLKSFVSFNTFYEPKTYLESQIEVAGYTFVTRKKQGSKPESSEAITQTEQNELSTSGVQTEPLDLSSVQTQTQDKLFWNAGSLEEMKKARLINIS</sequence>
<feature type="domain" description="THAP-type" evidence="14">
    <location>
        <begin position="137"/>
        <end position="229"/>
    </location>
</feature>
<dbReference type="InterPro" id="IPR026516">
    <property type="entry name" value="THAP1/10"/>
</dbReference>
<dbReference type="GO" id="GO:0005654">
    <property type="term" value="C:nucleoplasm"/>
    <property type="evidence" value="ECO:0007669"/>
    <property type="project" value="UniProtKB-SubCell"/>
</dbReference>
<comment type="similarity">
    <text evidence="2">Belongs to the THAP1 family.</text>
</comment>
<evidence type="ECO:0000256" key="2">
    <source>
        <dbReference type="ARBA" id="ARBA00006177"/>
    </source>
</evidence>
<keyword evidence="7" id="KW-0175">Coiled coil</keyword>
<evidence type="ECO:0000256" key="10">
    <source>
        <dbReference type="ARBA" id="ARBA00023242"/>
    </source>
</evidence>
<evidence type="ECO:0000259" key="14">
    <source>
        <dbReference type="PROSITE" id="PS50950"/>
    </source>
</evidence>
<dbReference type="SMART" id="SM00980">
    <property type="entry name" value="THAP"/>
    <property type="match status" value="2"/>
</dbReference>
<keyword evidence="4 12" id="KW-0863">Zinc-finger</keyword>
<evidence type="ECO:0000256" key="9">
    <source>
        <dbReference type="ARBA" id="ARBA00023163"/>
    </source>
</evidence>
<evidence type="ECO:0000256" key="11">
    <source>
        <dbReference type="ARBA" id="ARBA00023306"/>
    </source>
</evidence>
<dbReference type="PROSITE" id="PS50950">
    <property type="entry name" value="ZF_THAP"/>
    <property type="match status" value="2"/>
</dbReference>
<dbReference type="AlphaFoldDB" id="A0A6F9DJP4"/>
<evidence type="ECO:0000256" key="1">
    <source>
        <dbReference type="ARBA" id="ARBA00004642"/>
    </source>
</evidence>
<dbReference type="GO" id="GO:0008270">
    <property type="term" value="F:zinc ion binding"/>
    <property type="evidence" value="ECO:0007669"/>
    <property type="project" value="UniProtKB-KW"/>
</dbReference>
<evidence type="ECO:0000256" key="8">
    <source>
        <dbReference type="ARBA" id="ARBA00023125"/>
    </source>
</evidence>
<evidence type="ECO:0000256" key="6">
    <source>
        <dbReference type="ARBA" id="ARBA00023015"/>
    </source>
</evidence>
<dbReference type="InterPro" id="IPR038441">
    <property type="entry name" value="THAP_Znf_sf"/>
</dbReference>
<dbReference type="SUPFAM" id="SSF57716">
    <property type="entry name" value="Glucocorticoid receptor-like (DNA-binding domain)"/>
    <property type="match status" value="2"/>
</dbReference>
<evidence type="ECO:0000256" key="7">
    <source>
        <dbReference type="ARBA" id="ARBA00023054"/>
    </source>
</evidence>
<dbReference type="SMART" id="SM00692">
    <property type="entry name" value="DM3"/>
    <property type="match status" value="1"/>
</dbReference>
<keyword evidence="5" id="KW-0862">Zinc</keyword>